<accession>A0A073K6J1</accession>
<sequence length="197" mass="23015">MKKEKWLLLLLLLVVLFCACEQSDIEETKREDSKVMDTVVNVVNKKDFVSASVDDQTKIVDLEISDTQKPSEIRKEINNRLKKQNIKPYTINISGRNMEQVKKENRWYKINGDIDDELRKKEEYKGVTIQNSDISLKQPPTLVINAPINSFDSGAKKYAKKIETEIYGLLKTNKMKKWVKEDPYKIEVYSRDKQIIN</sequence>
<dbReference type="AlphaFoldDB" id="A0A073K6J1"/>
<dbReference type="Proteomes" id="UP000027778">
    <property type="component" value="Unassembled WGS sequence"/>
</dbReference>
<proteinExistence type="predicted"/>
<keyword evidence="3" id="KW-1185">Reference proteome</keyword>
<organism evidence="2 3">
    <name type="scientific">Bacillus gaemokensis</name>
    <dbReference type="NCBI Taxonomy" id="574375"/>
    <lineage>
        <taxon>Bacteria</taxon>
        <taxon>Bacillati</taxon>
        <taxon>Bacillota</taxon>
        <taxon>Bacilli</taxon>
        <taxon>Bacillales</taxon>
        <taxon>Bacillaceae</taxon>
        <taxon>Bacillus</taxon>
        <taxon>Bacillus cereus group</taxon>
    </lineage>
</organism>
<dbReference type="EMBL" id="JOTM01000042">
    <property type="protein sequence ID" value="KEK22067.1"/>
    <property type="molecule type" value="Genomic_DNA"/>
</dbReference>
<dbReference type="Pfam" id="PF13222">
    <property type="entry name" value="DUF4030"/>
    <property type="match status" value="1"/>
</dbReference>
<dbReference type="OrthoDB" id="2455196at2"/>
<protein>
    <recommendedName>
        <fullName evidence="4">DUF4030 domain-containing protein</fullName>
    </recommendedName>
</protein>
<evidence type="ECO:0000313" key="3">
    <source>
        <dbReference type="Proteomes" id="UP000027778"/>
    </source>
</evidence>
<feature type="chain" id="PRO_5039397063" description="DUF4030 domain-containing protein" evidence="1">
    <location>
        <begin position="24"/>
        <end position="197"/>
    </location>
</feature>
<feature type="signal peptide" evidence="1">
    <location>
        <begin position="1"/>
        <end position="23"/>
    </location>
</feature>
<evidence type="ECO:0000256" key="1">
    <source>
        <dbReference type="SAM" id="SignalP"/>
    </source>
</evidence>
<evidence type="ECO:0000313" key="2">
    <source>
        <dbReference type="EMBL" id="KEK22067.1"/>
    </source>
</evidence>
<dbReference type="InterPro" id="IPR025108">
    <property type="entry name" value="DUF4030"/>
</dbReference>
<comment type="caution">
    <text evidence="2">The sequence shown here is derived from an EMBL/GenBank/DDBJ whole genome shotgun (WGS) entry which is preliminary data.</text>
</comment>
<reference evidence="2 3" key="1">
    <citation type="submission" date="2014-06" db="EMBL/GenBank/DDBJ databases">
        <title>Draft genome sequence of Bacillus gaemokensis JCM 15801 (MCCC 1A00707).</title>
        <authorList>
            <person name="Lai Q."/>
            <person name="Liu Y."/>
            <person name="Shao Z."/>
        </authorList>
    </citation>
    <scope>NUCLEOTIDE SEQUENCE [LARGE SCALE GENOMIC DNA]</scope>
    <source>
        <strain evidence="2 3">JCM 15801</strain>
    </source>
</reference>
<keyword evidence="1" id="KW-0732">Signal</keyword>
<gene>
    <name evidence="2" type="ORF">BAGA_22505</name>
</gene>
<dbReference type="PROSITE" id="PS51257">
    <property type="entry name" value="PROKAR_LIPOPROTEIN"/>
    <property type="match status" value="1"/>
</dbReference>
<name>A0A073K6J1_9BACI</name>
<evidence type="ECO:0008006" key="4">
    <source>
        <dbReference type="Google" id="ProtNLM"/>
    </source>
</evidence>
<dbReference type="RefSeq" id="WP_033678261.1">
    <property type="nucleotide sequence ID" value="NZ_JOTM01000042.1"/>
</dbReference>